<evidence type="ECO:0000313" key="8">
    <source>
        <dbReference type="Proteomes" id="UP001223886"/>
    </source>
</evidence>
<feature type="transmembrane region" description="Helical" evidence="5">
    <location>
        <begin position="136"/>
        <end position="158"/>
    </location>
</feature>
<feature type="transmembrane region" description="Helical" evidence="5">
    <location>
        <begin position="107"/>
        <end position="124"/>
    </location>
</feature>
<comment type="caution">
    <text evidence="7">The sequence shown here is derived from an EMBL/GenBank/DDBJ whole genome shotgun (WGS) entry which is preliminary data.</text>
</comment>
<protein>
    <recommendedName>
        <fullName evidence="6">Yip1 domain-containing protein</fullName>
    </recommendedName>
</protein>
<comment type="subcellular location">
    <subcellularLocation>
        <location evidence="1">Membrane</location>
        <topology evidence="1">Multi-pass membrane protein</topology>
    </subcellularLocation>
</comment>
<sequence length="234" mass="26372">MENLELKNEEQVKEMNFMQRVIGIIISPTETMKNLMEKPRILYPILAMVFGMVLLYLIRFPVFSEYIKNNVQMTLSQSGVSLTQEQIDAAVKMAPYMAMISTPINQLLTWFISTAIIFGLIKLFKGQGSFKQYLSITGYAYTITLLYILLSLVVSFFTGELTINSSLGLFAQSLKGSYIYGIMRSIDLFNIWYYVVIAIGVSLVSKISKAKACSIVALVYIGQILLQANSLKLM</sequence>
<reference evidence="7 8" key="1">
    <citation type="submission" date="2023-07" db="EMBL/GenBank/DDBJ databases">
        <title>Genomic Encyclopedia of Type Strains, Phase IV (KMG-IV): sequencing the most valuable type-strain genomes for metagenomic binning, comparative biology and taxonomic classification.</title>
        <authorList>
            <person name="Goeker M."/>
        </authorList>
    </citation>
    <scope>NUCLEOTIDE SEQUENCE [LARGE SCALE GENOMIC DNA]</scope>
    <source>
        <strain evidence="7 8">DSM 25963</strain>
    </source>
</reference>
<feature type="transmembrane region" description="Helical" evidence="5">
    <location>
        <begin position="41"/>
        <end position="58"/>
    </location>
</feature>
<evidence type="ECO:0000256" key="1">
    <source>
        <dbReference type="ARBA" id="ARBA00004141"/>
    </source>
</evidence>
<evidence type="ECO:0000313" key="7">
    <source>
        <dbReference type="EMBL" id="MDP9749865.1"/>
    </source>
</evidence>
<dbReference type="Pfam" id="PF04893">
    <property type="entry name" value="Yip1"/>
    <property type="match status" value="1"/>
</dbReference>
<keyword evidence="8" id="KW-1185">Reference proteome</keyword>
<organism evidence="7 8">
    <name type="scientific">Thermoanaerobacter pentosaceus</name>
    <dbReference type="NCBI Taxonomy" id="694059"/>
    <lineage>
        <taxon>Bacteria</taxon>
        <taxon>Bacillati</taxon>
        <taxon>Bacillota</taxon>
        <taxon>Clostridia</taxon>
        <taxon>Thermoanaerobacterales</taxon>
        <taxon>Thermoanaerobacteraceae</taxon>
        <taxon>Thermoanaerobacter</taxon>
    </lineage>
</organism>
<feature type="transmembrane region" description="Helical" evidence="5">
    <location>
        <begin position="212"/>
        <end position="231"/>
    </location>
</feature>
<accession>A0ABT9M174</accession>
<evidence type="ECO:0000256" key="4">
    <source>
        <dbReference type="ARBA" id="ARBA00023136"/>
    </source>
</evidence>
<feature type="transmembrane region" description="Helical" evidence="5">
    <location>
        <begin position="178"/>
        <end position="205"/>
    </location>
</feature>
<dbReference type="EMBL" id="JAURUP010000002">
    <property type="protein sequence ID" value="MDP9749865.1"/>
    <property type="molecule type" value="Genomic_DNA"/>
</dbReference>
<keyword evidence="3 5" id="KW-1133">Transmembrane helix</keyword>
<gene>
    <name evidence="7" type="ORF">J2S24_000329</name>
</gene>
<dbReference type="RefSeq" id="WP_051421917.1">
    <property type="nucleotide sequence ID" value="NZ_JAURUP010000002.1"/>
</dbReference>
<evidence type="ECO:0000256" key="5">
    <source>
        <dbReference type="SAM" id="Phobius"/>
    </source>
</evidence>
<feature type="domain" description="Yip1" evidence="6">
    <location>
        <begin position="22"/>
        <end position="225"/>
    </location>
</feature>
<evidence type="ECO:0000256" key="3">
    <source>
        <dbReference type="ARBA" id="ARBA00022989"/>
    </source>
</evidence>
<keyword evidence="2 5" id="KW-0812">Transmembrane</keyword>
<name>A0ABT9M174_9THEO</name>
<evidence type="ECO:0000259" key="6">
    <source>
        <dbReference type="Pfam" id="PF04893"/>
    </source>
</evidence>
<dbReference type="Proteomes" id="UP001223886">
    <property type="component" value="Unassembled WGS sequence"/>
</dbReference>
<keyword evidence="4 5" id="KW-0472">Membrane</keyword>
<dbReference type="InterPro" id="IPR006977">
    <property type="entry name" value="Yip1_dom"/>
</dbReference>
<evidence type="ECO:0000256" key="2">
    <source>
        <dbReference type="ARBA" id="ARBA00022692"/>
    </source>
</evidence>
<proteinExistence type="predicted"/>